<feature type="region of interest" description="Disordered" evidence="1">
    <location>
        <begin position="285"/>
        <end position="375"/>
    </location>
</feature>
<feature type="compositionally biased region" description="Basic residues" evidence="1">
    <location>
        <begin position="286"/>
        <end position="303"/>
    </location>
</feature>
<feature type="compositionally biased region" description="Polar residues" evidence="1">
    <location>
        <begin position="29"/>
        <end position="46"/>
    </location>
</feature>
<keyword evidence="3" id="KW-1185">Reference proteome</keyword>
<reference evidence="2" key="1">
    <citation type="journal article" date="2020" name="Cell">
        <title>Large-Scale Comparative Analyses of Tick Genomes Elucidate Their Genetic Diversity and Vector Capacities.</title>
        <authorList>
            <consortium name="Tick Genome and Microbiome Consortium (TIGMIC)"/>
            <person name="Jia N."/>
            <person name="Wang J."/>
            <person name="Shi W."/>
            <person name="Du L."/>
            <person name="Sun Y."/>
            <person name="Zhan W."/>
            <person name="Jiang J.F."/>
            <person name="Wang Q."/>
            <person name="Zhang B."/>
            <person name="Ji P."/>
            <person name="Bell-Sakyi L."/>
            <person name="Cui X.M."/>
            <person name="Yuan T.T."/>
            <person name="Jiang B.G."/>
            <person name="Yang W.F."/>
            <person name="Lam T.T."/>
            <person name="Chang Q.C."/>
            <person name="Ding S.J."/>
            <person name="Wang X.J."/>
            <person name="Zhu J.G."/>
            <person name="Ruan X.D."/>
            <person name="Zhao L."/>
            <person name="Wei J.T."/>
            <person name="Ye R.Z."/>
            <person name="Que T.C."/>
            <person name="Du C.H."/>
            <person name="Zhou Y.H."/>
            <person name="Cheng J.X."/>
            <person name="Dai P.F."/>
            <person name="Guo W.B."/>
            <person name="Han X.H."/>
            <person name="Huang E.J."/>
            <person name="Li L.F."/>
            <person name="Wei W."/>
            <person name="Gao Y.C."/>
            <person name="Liu J.Z."/>
            <person name="Shao H.Z."/>
            <person name="Wang X."/>
            <person name="Wang C.C."/>
            <person name="Yang T.C."/>
            <person name="Huo Q.B."/>
            <person name="Li W."/>
            <person name="Chen H.Y."/>
            <person name="Chen S.E."/>
            <person name="Zhou L.G."/>
            <person name="Ni X.B."/>
            <person name="Tian J.H."/>
            <person name="Sheng Y."/>
            <person name="Liu T."/>
            <person name="Pan Y.S."/>
            <person name="Xia L.Y."/>
            <person name="Li J."/>
            <person name="Zhao F."/>
            <person name="Cao W.C."/>
        </authorList>
    </citation>
    <scope>NUCLEOTIDE SEQUENCE</scope>
    <source>
        <strain evidence="2">Rmic-2018</strain>
    </source>
</reference>
<proteinExistence type="predicted"/>
<reference evidence="2" key="2">
    <citation type="submission" date="2021-09" db="EMBL/GenBank/DDBJ databases">
        <authorList>
            <person name="Jia N."/>
            <person name="Wang J."/>
            <person name="Shi W."/>
            <person name="Du L."/>
            <person name="Sun Y."/>
            <person name="Zhan W."/>
            <person name="Jiang J."/>
            <person name="Wang Q."/>
            <person name="Zhang B."/>
            <person name="Ji P."/>
            <person name="Sakyi L.B."/>
            <person name="Cui X."/>
            <person name="Yuan T."/>
            <person name="Jiang B."/>
            <person name="Yang W."/>
            <person name="Lam T.T.-Y."/>
            <person name="Chang Q."/>
            <person name="Ding S."/>
            <person name="Wang X."/>
            <person name="Zhu J."/>
            <person name="Ruan X."/>
            <person name="Zhao L."/>
            <person name="Wei J."/>
            <person name="Que T."/>
            <person name="Du C."/>
            <person name="Cheng J."/>
            <person name="Dai P."/>
            <person name="Han X."/>
            <person name="Huang E."/>
            <person name="Gao Y."/>
            <person name="Liu J."/>
            <person name="Shao H."/>
            <person name="Ye R."/>
            <person name="Li L."/>
            <person name="Wei W."/>
            <person name="Wang X."/>
            <person name="Wang C."/>
            <person name="Huo Q."/>
            <person name="Li W."/>
            <person name="Guo W."/>
            <person name="Chen H."/>
            <person name="Chen S."/>
            <person name="Zhou L."/>
            <person name="Zhou L."/>
            <person name="Ni X."/>
            <person name="Tian J."/>
            <person name="Zhou Y."/>
            <person name="Sheng Y."/>
            <person name="Liu T."/>
            <person name="Pan Y."/>
            <person name="Xia L."/>
            <person name="Li J."/>
            <person name="Zhao F."/>
            <person name="Cao W."/>
        </authorList>
    </citation>
    <scope>NUCLEOTIDE SEQUENCE</scope>
    <source>
        <strain evidence="2">Rmic-2018</strain>
        <tissue evidence="2">Larvae</tissue>
    </source>
</reference>
<evidence type="ECO:0000313" key="3">
    <source>
        <dbReference type="Proteomes" id="UP000821866"/>
    </source>
</evidence>
<name>A0A9J6DTP8_RHIMP</name>
<feature type="compositionally biased region" description="Basic and acidic residues" evidence="1">
    <location>
        <begin position="59"/>
        <end position="69"/>
    </location>
</feature>
<dbReference type="AlphaFoldDB" id="A0A9J6DTP8"/>
<sequence length="398" mass="43897">MVQSEVTEQAAVCEVPPEKGTRLYECDMQSNHSAQSKKQQVVVSENSPREGTRLSDGAKVVHAESRTRDGMQTVASPNGVLCETKAGSSCPDGVIEQIGELETMLEPQQGNYFSDVEREDDKGSPKCSEDKTLLKPDSTASEGELLLKAFPTDRVGNVSEGEKVHCEAIVGVQTGTSSVEDRFEEKSNPSSMNRACVGLETCLVQRHVNGWPDAKNYPEIEKDANFHEFRSVKGPASGFVRGSADKLARLRNGADKSKEKGCRKSGSQAHLTCRIADDTTRQVCKNQRKVVRKLHRKRRKRGRVAPQKVEAVGTPQRKRKGWPSGNSTNRTSRRIVRRNWRERSSGKGRASPRRKARLKGTGQSSPDQTSALISPNCGCKPQSIEIFTPPCERLLRPS</sequence>
<evidence type="ECO:0000313" key="2">
    <source>
        <dbReference type="EMBL" id="KAH8025581.1"/>
    </source>
</evidence>
<accession>A0A9J6DTP8</accession>
<feature type="compositionally biased region" description="Polar residues" evidence="1">
    <location>
        <begin position="361"/>
        <end position="373"/>
    </location>
</feature>
<dbReference type="EMBL" id="JABSTU010000007">
    <property type="protein sequence ID" value="KAH8025581.1"/>
    <property type="molecule type" value="Genomic_DNA"/>
</dbReference>
<dbReference type="Proteomes" id="UP000821866">
    <property type="component" value="Unassembled WGS sequence"/>
</dbReference>
<organism evidence="2 3">
    <name type="scientific">Rhipicephalus microplus</name>
    <name type="common">Cattle tick</name>
    <name type="synonym">Boophilus microplus</name>
    <dbReference type="NCBI Taxonomy" id="6941"/>
    <lineage>
        <taxon>Eukaryota</taxon>
        <taxon>Metazoa</taxon>
        <taxon>Ecdysozoa</taxon>
        <taxon>Arthropoda</taxon>
        <taxon>Chelicerata</taxon>
        <taxon>Arachnida</taxon>
        <taxon>Acari</taxon>
        <taxon>Parasitiformes</taxon>
        <taxon>Ixodida</taxon>
        <taxon>Ixodoidea</taxon>
        <taxon>Ixodidae</taxon>
        <taxon>Rhipicephalinae</taxon>
        <taxon>Rhipicephalus</taxon>
        <taxon>Boophilus</taxon>
    </lineage>
</organism>
<feature type="region of interest" description="Disordered" evidence="1">
    <location>
        <begin position="115"/>
        <end position="135"/>
    </location>
</feature>
<evidence type="ECO:0000256" key="1">
    <source>
        <dbReference type="SAM" id="MobiDB-lite"/>
    </source>
</evidence>
<protein>
    <submittedName>
        <fullName evidence="2">Uncharacterized protein</fullName>
    </submittedName>
</protein>
<feature type="region of interest" description="Disordered" evidence="1">
    <location>
        <begin position="29"/>
        <end position="69"/>
    </location>
</feature>
<comment type="caution">
    <text evidence="2">The sequence shown here is derived from an EMBL/GenBank/DDBJ whole genome shotgun (WGS) entry which is preliminary data.</text>
</comment>
<feature type="compositionally biased region" description="Basic and acidic residues" evidence="1">
    <location>
        <begin position="115"/>
        <end position="134"/>
    </location>
</feature>
<gene>
    <name evidence="2" type="ORF">HPB51_010039</name>
</gene>